<protein>
    <recommendedName>
        <fullName evidence="3">Reverse transcriptase zinc-binding domain-containing protein</fullName>
    </recommendedName>
</protein>
<evidence type="ECO:0000313" key="2">
    <source>
        <dbReference type="Proteomes" id="UP000322667"/>
    </source>
</evidence>
<dbReference type="PANTHER" id="PTHR36617">
    <property type="entry name" value="PROTEIN, PUTATIVE-RELATED"/>
    <property type="match status" value="1"/>
</dbReference>
<evidence type="ECO:0008006" key="3">
    <source>
        <dbReference type="Google" id="ProtNLM"/>
    </source>
</evidence>
<gene>
    <name evidence="1" type="ORF">ES332_A09G089300v1</name>
</gene>
<dbReference type="PANTHER" id="PTHR36617:SF15">
    <property type="entry name" value="REVERSE TRANSCRIPTASE ZINC-BINDING DOMAIN-CONTAINING PROTEIN"/>
    <property type="match status" value="1"/>
</dbReference>
<evidence type="ECO:0000313" key="1">
    <source>
        <dbReference type="EMBL" id="TYI09668.1"/>
    </source>
</evidence>
<sequence length="204" mass="24589">MARIKWNRICFPKNKGGVGVIDIKIKNKSLLAKWSWRFTLEREALWRKIIAAKYGSTMLQWRFRTSNTRDMSVVWKGIMENTKDPFVEKWMGIDSFRWEIGKGNKCLFWEDIWCGVRPLRVDFPRLFRLAKIKNGSVKDYSFLNCFKEVNWLDFFIRPLLDRELALLNWLKEIVCIKVLIPYVEDRLIWVHDNKREFSVKNYQS</sequence>
<dbReference type="EMBL" id="CM017618">
    <property type="protein sequence ID" value="TYI09668.1"/>
    <property type="molecule type" value="Genomic_DNA"/>
</dbReference>
<dbReference type="AlphaFoldDB" id="A0A5D2P022"/>
<keyword evidence="2" id="KW-1185">Reference proteome</keyword>
<organism evidence="1 2">
    <name type="scientific">Gossypium tomentosum</name>
    <name type="common">Hawaiian cotton</name>
    <name type="synonym">Gossypium sandvicense</name>
    <dbReference type="NCBI Taxonomy" id="34277"/>
    <lineage>
        <taxon>Eukaryota</taxon>
        <taxon>Viridiplantae</taxon>
        <taxon>Streptophyta</taxon>
        <taxon>Embryophyta</taxon>
        <taxon>Tracheophyta</taxon>
        <taxon>Spermatophyta</taxon>
        <taxon>Magnoliopsida</taxon>
        <taxon>eudicotyledons</taxon>
        <taxon>Gunneridae</taxon>
        <taxon>Pentapetalae</taxon>
        <taxon>rosids</taxon>
        <taxon>malvids</taxon>
        <taxon>Malvales</taxon>
        <taxon>Malvaceae</taxon>
        <taxon>Malvoideae</taxon>
        <taxon>Gossypium</taxon>
    </lineage>
</organism>
<name>A0A5D2P022_GOSTO</name>
<reference evidence="1 2" key="1">
    <citation type="submission" date="2019-07" db="EMBL/GenBank/DDBJ databases">
        <title>WGS assembly of Gossypium tomentosum.</title>
        <authorList>
            <person name="Chen Z.J."/>
            <person name="Sreedasyam A."/>
            <person name="Ando A."/>
            <person name="Song Q."/>
            <person name="De L."/>
            <person name="Hulse-Kemp A."/>
            <person name="Ding M."/>
            <person name="Ye W."/>
            <person name="Kirkbride R."/>
            <person name="Jenkins J."/>
            <person name="Plott C."/>
            <person name="Lovell J."/>
            <person name="Lin Y.-M."/>
            <person name="Vaughn R."/>
            <person name="Liu B."/>
            <person name="Li W."/>
            <person name="Simpson S."/>
            <person name="Scheffler B."/>
            <person name="Saski C."/>
            <person name="Grover C."/>
            <person name="Hu G."/>
            <person name="Conover J."/>
            <person name="Carlson J."/>
            <person name="Shu S."/>
            <person name="Boston L."/>
            <person name="Williams M."/>
            <person name="Peterson D."/>
            <person name="Mcgee K."/>
            <person name="Jones D."/>
            <person name="Wendel J."/>
            <person name="Stelly D."/>
            <person name="Grimwood J."/>
            <person name="Schmutz J."/>
        </authorList>
    </citation>
    <scope>NUCLEOTIDE SEQUENCE [LARGE SCALE GENOMIC DNA]</scope>
    <source>
        <strain evidence="1">7179.01</strain>
    </source>
</reference>
<dbReference type="Proteomes" id="UP000322667">
    <property type="component" value="Chromosome A09"/>
</dbReference>
<accession>A0A5D2P022</accession>
<proteinExistence type="predicted"/>